<gene>
    <name evidence="2" type="ORF">SAMN04489745_0092</name>
</gene>
<dbReference type="NCBIfam" id="TIGR03605">
    <property type="entry name" value="antibiot_sagB"/>
    <property type="match status" value="1"/>
</dbReference>
<dbReference type="Gene3D" id="3.40.109.10">
    <property type="entry name" value="NADH Oxidase"/>
    <property type="match status" value="1"/>
</dbReference>
<dbReference type="EMBL" id="FNSN01000002">
    <property type="protein sequence ID" value="SEB29920.1"/>
    <property type="molecule type" value="Genomic_DNA"/>
</dbReference>
<dbReference type="Pfam" id="PF00881">
    <property type="entry name" value="Nitroreductase"/>
    <property type="match status" value="1"/>
</dbReference>
<proteinExistence type="predicted"/>
<reference evidence="2 3" key="1">
    <citation type="submission" date="2016-10" db="EMBL/GenBank/DDBJ databases">
        <authorList>
            <person name="de Groot N.N."/>
        </authorList>
    </citation>
    <scope>NUCLEOTIDE SEQUENCE [LARGE SCALE GENOMIC DNA]</scope>
    <source>
        <strain evidence="2 3">DSM 10495</strain>
    </source>
</reference>
<protein>
    <submittedName>
        <fullName evidence="2">SagB-type dehydrogenase domain-containing protein</fullName>
    </submittedName>
</protein>
<dbReference type="InterPro" id="IPR029479">
    <property type="entry name" value="Nitroreductase"/>
</dbReference>
<evidence type="ECO:0000259" key="1">
    <source>
        <dbReference type="Pfam" id="PF00881"/>
    </source>
</evidence>
<accession>A0A1H4I7P6</accession>
<dbReference type="InterPro" id="IPR000415">
    <property type="entry name" value="Nitroreductase-like"/>
</dbReference>
<organism evidence="2 3">
    <name type="scientific">Arthrobacter woluwensis</name>
    <dbReference type="NCBI Taxonomy" id="156980"/>
    <lineage>
        <taxon>Bacteria</taxon>
        <taxon>Bacillati</taxon>
        <taxon>Actinomycetota</taxon>
        <taxon>Actinomycetes</taxon>
        <taxon>Micrococcales</taxon>
        <taxon>Micrococcaceae</taxon>
        <taxon>Arthrobacter</taxon>
    </lineage>
</organism>
<dbReference type="AlphaFoldDB" id="A0A1H4I7P6"/>
<dbReference type="STRING" id="156980.SAMN04489745_0092"/>
<dbReference type="PANTHER" id="PTHR43745:SF2">
    <property type="entry name" value="NITROREDUCTASE MJ1384-RELATED"/>
    <property type="match status" value="1"/>
</dbReference>
<dbReference type="Proteomes" id="UP000182652">
    <property type="component" value="Unassembled WGS sequence"/>
</dbReference>
<dbReference type="SUPFAM" id="SSF55469">
    <property type="entry name" value="FMN-dependent nitroreductase-like"/>
    <property type="match status" value="1"/>
</dbReference>
<dbReference type="InterPro" id="IPR020051">
    <property type="entry name" value="SagB-type_dehydrogenase"/>
</dbReference>
<evidence type="ECO:0000313" key="3">
    <source>
        <dbReference type="Proteomes" id="UP000182652"/>
    </source>
</evidence>
<dbReference type="InterPro" id="IPR052544">
    <property type="entry name" value="Bacteriocin_Proc_Enz"/>
</dbReference>
<feature type="domain" description="Nitroreductase" evidence="1">
    <location>
        <begin position="51"/>
        <end position="227"/>
    </location>
</feature>
<dbReference type="PANTHER" id="PTHR43745">
    <property type="entry name" value="NITROREDUCTASE MJ1384-RELATED"/>
    <property type="match status" value="1"/>
</dbReference>
<name>A0A1H4I7P6_9MICC</name>
<dbReference type="CDD" id="cd02142">
    <property type="entry name" value="McbC_SagB-like_oxidoreductase"/>
    <property type="match status" value="1"/>
</dbReference>
<dbReference type="GO" id="GO:0016491">
    <property type="term" value="F:oxidoreductase activity"/>
    <property type="evidence" value="ECO:0007669"/>
    <property type="project" value="InterPro"/>
</dbReference>
<sequence length="237" mass="25694">MSSSATGPYSYELATDPDALEQLGRAHPHYISSEVYPLASAGDATPLGDLLRRRHSAPGFGQNAVTFDSFSRILNESACITEAYGRGAPSAGALYPIDIYLCVNNVEGLTAGVYALDPYEASLHRLAVDKDPRSFLQECLVFQNLADNSAFHVFFVGSFVRQRIKYGQRAYRFALIEAGHIAQAMIMYALEENVASCPVGGFIDKQVDDLLCLDGVEQSVVYSVAFGSSQASDEVVE</sequence>
<keyword evidence="3" id="KW-1185">Reference proteome</keyword>
<evidence type="ECO:0000313" key="2">
    <source>
        <dbReference type="EMBL" id="SEB29920.1"/>
    </source>
</evidence>